<dbReference type="GO" id="GO:0015288">
    <property type="term" value="F:porin activity"/>
    <property type="evidence" value="ECO:0007669"/>
    <property type="project" value="TreeGrafter"/>
</dbReference>
<evidence type="ECO:0000256" key="1">
    <source>
        <dbReference type="ARBA" id="ARBA00004442"/>
    </source>
</evidence>
<dbReference type="InterPro" id="IPR051906">
    <property type="entry name" value="TolC-like"/>
</dbReference>
<organism evidence="6 7">
    <name type="scientific">Spirosoma linguale (strain ATCC 33905 / DSM 74 / LMG 10896 / Claus 1)</name>
    <dbReference type="NCBI Taxonomy" id="504472"/>
    <lineage>
        <taxon>Bacteria</taxon>
        <taxon>Pseudomonadati</taxon>
        <taxon>Bacteroidota</taxon>
        <taxon>Cytophagia</taxon>
        <taxon>Cytophagales</taxon>
        <taxon>Cytophagaceae</taxon>
        <taxon>Spirosoma</taxon>
    </lineage>
</organism>
<keyword evidence="3" id="KW-0812">Transmembrane</keyword>
<dbReference type="Proteomes" id="UP000002028">
    <property type="component" value="Chromosome"/>
</dbReference>
<keyword evidence="5" id="KW-0998">Cell outer membrane</keyword>
<name>D2QHP8_SPILD</name>
<evidence type="ECO:0000256" key="2">
    <source>
        <dbReference type="ARBA" id="ARBA00022452"/>
    </source>
</evidence>
<dbReference type="EMBL" id="CP001769">
    <property type="protein sequence ID" value="ADB39847.1"/>
    <property type="molecule type" value="Genomic_DNA"/>
</dbReference>
<dbReference type="GO" id="GO:0015562">
    <property type="term" value="F:efflux transmembrane transporter activity"/>
    <property type="evidence" value="ECO:0007669"/>
    <property type="project" value="InterPro"/>
</dbReference>
<evidence type="ECO:0000256" key="3">
    <source>
        <dbReference type="ARBA" id="ARBA00022692"/>
    </source>
</evidence>
<dbReference type="STRING" id="504472.Slin_3857"/>
<dbReference type="HOGENOM" id="CLU_088253_0_0_10"/>
<dbReference type="PANTHER" id="PTHR30026">
    <property type="entry name" value="OUTER MEMBRANE PROTEIN TOLC"/>
    <property type="match status" value="1"/>
</dbReference>
<evidence type="ECO:0000256" key="5">
    <source>
        <dbReference type="ARBA" id="ARBA00023237"/>
    </source>
</evidence>
<sequence>MKGLRISQTSRRKNNPMKISLPFACPVWIGLLFLSLGNSFTLSAQQTKVKSEIVVNDTAYFDLNRDITEQLIPFEEIYQIALQYSPMMKVQGAMANSKLEAFRYSKVVALDNIYPYVNYAQGNQTLLATGTNPTDAFQLSNGTRWGFNVQVPLSTLFGRHNLVQQAKAEYQVTQHQKSVVALALKRELIHIYQDLLVAQRVMNARLRDEQVALTTYRVTEVELQQGKAQPAQLSQISTIYTQAKSYAERARGDFMINYYDLEALIGTPLRTLMVK</sequence>
<accession>D2QHP8</accession>
<protein>
    <recommendedName>
        <fullName evidence="8">Outer membrane efflux protein</fullName>
    </recommendedName>
</protein>
<evidence type="ECO:0000256" key="4">
    <source>
        <dbReference type="ARBA" id="ARBA00023136"/>
    </source>
</evidence>
<keyword evidence="4" id="KW-0472">Membrane</keyword>
<dbReference type="eggNOG" id="COG1538">
    <property type="taxonomic scope" value="Bacteria"/>
</dbReference>
<dbReference type="GO" id="GO:0009279">
    <property type="term" value="C:cell outer membrane"/>
    <property type="evidence" value="ECO:0007669"/>
    <property type="project" value="UniProtKB-SubCell"/>
</dbReference>
<dbReference type="KEGG" id="sli:Slin_3857"/>
<dbReference type="Gene3D" id="1.20.1600.10">
    <property type="entry name" value="Outer membrane efflux proteins (OEP)"/>
    <property type="match status" value="1"/>
</dbReference>
<evidence type="ECO:0000313" key="7">
    <source>
        <dbReference type="Proteomes" id="UP000002028"/>
    </source>
</evidence>
<dbReference type="PANTHER" id="PTHR30026:SF20">
    <property type="entry name" value="OUTER MEMBRANE PROTEIN TOLC"/>
    <property type="match status" value="1"/>
</dbReference>
<dbReference type="GO" id="GO:1990281">
    <property type="term" value="C:efflux pump complex"/>
    <property type="evidence" value="ECO:0007669"/>
    <property type="project" value="TreeGrafter"/>
</dbReference>
<evidence type="ECO:0000313" key="6">
    <source>
        <dbReference type="EMBL" id="ADB39847.1"/>
    </source>
</evidence>
<proteinExistence type="predicted"/>
<keyword evidence="7" id="KW-1185">Reference proteome</keyword>
<gene>
    <name evidence="6" type="ordered locus">Slin_3857</name>
</gene>
<dbReference type="SUPFAM" id="SSF56954">
    <property type="entry name" value="Outer membrane efflux proteins (OEP)"/>
    <property type="match status" value="1"/>
</dbReference>
<reference evidence="6 7" key="1">
    <citation type="journal article" date="2010" name="Stand. Genomic Sci.">
        <title>Complete genome sequence of Spirosoma linguale type strain (1).</title>
        <authorList>
            <person name="Lail K."/>
            <person name="Sikorski J."/>
            <person name="Saunders E."/>
            <person name="Lapidus A."/>
            <person name="Glavina Del Rio T."/>
            <person name="Copeland A."/>
            <person name="Tice H."/>
            <person name="Cheng J.-F."/>
            <person name="Lucas S."/>
            <person name="Nolan M."/>
            <person name="Bruce D."/>
            <person name="Goodwin L."/>
            <person name="Pitluck S."/>
            <person name="Ivanova N."/>
            <person name="Mavromatis K."/>
            <person name="Ovchinnikova G."/>
            <person name="Pati A."/>
            <person name="Chen A."/>
            <person name="Palaniappan K."/>
            <person name="Land M."/>
            <person name="Hauser L."/>
            <person name="Chang Y.-J."/>
            <person name="Jeffries C.D."/>
            <person name="Chain P."/>
            <person name="Brettin T."/>
            <person name="Detter J.C."/>
            <person name="Schuetze A."/>
            <person name="Rohde M."/>
            <person name="Tindall B.J."/>
            <person name="Goeker M."/>
            <person name="Bristow J."/>
            <person name="Eisen J.A."/>
            <person name="Markowitz V."/>
            <person name="Hugenholtz P."/>
            <person name="Kyrpides N.C."/>
            <person name="Klenk H.-P."/>
            <person name="Chen F."/>
        </authorList>
    </citation>
    <scope>NUCLEOTIDE SEQUENCE [LARGE SCALE GENOMIC DNA]</scope>
    <source>
        <strain evidence="7">ATCC 33905 / DSM 74 / LMG 10896 / Claus 1</strain>
    </source>
</reference>
<evidence type="ECO:0008006" key="8">
    <source>
        <dbReference type="Google" id="ProtNLM"/>
    </source>
</evidence>
<keyword evidence="2" id="KW-1134">Transmembrane beta strand</keyword>
<dbReference type="AlphaFoldDB" id="D2QHP8"/>
<comment type="subcellular location">
    <subcellularLocation>
        <location evidence="1">Cell outer membrane</location>
    </subcellularLocation>
</comment>